<dbReference type="RefSeq" id="WP_115249893.1">
    <property type="nucleotide sequence ID" value="NZ_UGSP01000001.1"/>
</dbReference>
<feature type="domain" description="ABC transporter" evidence="3">
    <location>
        <begin position="2"/>
        <end position="249"/>
    </location>
</feature>
<dbReference type="Proteomes" id="UP000255098">
    <property type="component" value="Unassembled WGS sequence"/>
</dbReference>
<dbReference type="SMART" id="SM00382">
    <property type="entry name" value="AAA"/>
    <property type="match status" value="1"/>
</dbReference>
<dbReference type="Gene3D" id="3.40.50.300">
    <property type="entry name" value="P-loop containing nucleotide triphosphate hydrolases"/>
    <property type="match status" value="1"/>
</dbReference>
<evidence type="ECO:0000313" key="5">
    <source>
        <dbReference type="Proteomes" id="UP000255098"/>
    </source>
</evidence>
<evidence type="ECO:0000256" key="2">
    <source>
        <dbReference type="ARBA" id="ARBA00022840"/>
    </source>
</evidence>
<dbReference type="EMBL" id="UGSP01000001">
    <property type="protein sequence ID" value="SUB24754.1"/>
    <property type="molecule type" value="Genomic_DNA"/>
</dbReference>
<dbReference type="PANTHER" id="PTHR42794">
    <property type="entry name" value="HEMIN IMPORT ATP-BINDING PROTEIN HMUV"/>
    <property type="match status" value="1"/>
</dbReference>
<dbReference type="PANTHER" id="PTHR42794:SF2">
    <property type="entry name" value="ABC TRANSPORTER ATP-BINDING PROTEIN"/>
    <property type="match status" value="1"/>
</dbReference>
<dbReference type="GeneID" id="300133995"/>
<dbReference type="SUPFAM" id="SSF52540">
    <property type="entry name" value="P-loop containing nucleoside triphosphate hydrolases"/>
    <property type="match status" value="1"/>
</dbReference>
<keyword evidence="5" id="KW-1185">Reference proteome</keyword>
<dbReference type="EC" id="3.6.3.-" evidence="4"/>
<evidence type="ECO:0000313" key="4">
    <source>
        <dbReference type="EMBL" id="SUB24754.1"/>
    </source>
</evidence>
<gene>
    <name evidence="4" type="primary">hmuV</name>
    <name evidence="4" type="ORF">NCTC11297_01809</name>
</gene>
<dbReference type="GO" id="GO:0016887">
    <property type="term" value="F:ATP hydrolysis activity"/>
    <property type="evidence" value="ECO:0007669"/>
    <property type="project" value="InterPro"/>
</dbReference>
<organism evidence="4 5">
    <name type="scientific">Avibacterium avium</name>
    <name type="common">Pasteurella avium</name>
    <dbReference type="NCBI Taxonomy" id="751"/>
    <lineage>
        <taxon>Bacteria</taxon>
        <taxon>Pseudomonadati</taxon>
        <taxon>Pseudomonadota</taxon>
        <taxon>Gammaproteobacteria</taxon>
        <taxon>Pasteurellales</taxon>
        <taxon>Pasteurellaceae</taxon>
        <taxon>Avibacterium</taxon>
    </lineage>
</organism>
<reference evidence="4 5" key="1">
    <citation type="submission" date="2018-06" db="EMBL/GenBank/DDBJ databases">
        <authorList>
            <consortium name="Pathogen Informatics"/>
            <person name="Doyle S."/>
        </authorList>
    </citation>
    <scope>NUCLEOTIDE SEQUENCE [LARGE SCALE GENOMIC DNA]</scope>
    <source>
        <strain evidence="5">NCTC 11297</strain>
    </source>
</reference>
<dbReference type="InterPro" id="IPR003439">
    <property type="entry name" value="ABC_transporter-like_ATP-bd"/>
</dbReference>
<keyword evidence="4" id="KW-0378">Hydrolase</keyword>
<dbReference type="InterPro" id="IPR003593">
    <property type="entry name" value="AAA+_ATPase"/>
</dbReference>
<proteinExistence type="predicted"/>
<protein>
    <submittedName>
        <fullName evidence="4">Hemin import ATP-binding protein HmuV</fullName>
        <ecNumber evidence="4">3.6.3.-</ecNumber>
    </submittedName>
</protein>
<dbReference type="GO" id="GO:0005524">
    <property type="term" value="F:ATP binding"/>
    <property type="evidence" value="ECO:0007669"/>
    <property type="project" value="UniProtKB-KW"/>
</dbReference>
<dbReference type="AlphaFoldDB" id="A0A379AT52"/>
<keyword evidence="1" id="KW-0547">Nucleotide-binding</keyword>
<dbReference type="Pfam" id="PF00005">
    <property type="entry name" value="ABC_tran"/>
    <property type="match status" value="1"/>
</dbReference>
<dbReference type="InterPro" id="IPR027417">
    <property type="entry name" value="P-loop_NTPase"/>
</dbReference>
<keyword evidence="2 4" id="KW-0067">ATP-binding</keyword>
<sequence>MIKLYNVSLAYGVKNISAQIPQGKLVGIMGGNGAGKSTLLKAIAGILPLETGSILLNDKPLTEMSLAEKSQTLAYFAQSTNIYWDLSVYDVIAFGLPETRFIPKEKVRSKKDKFFDRLFNSSHQQWQQEKILQAAKQFSVQHLLEQPFQQLSGGEKARVQLARCCIKNAPILLADEPISPLDPYYQIDILEQLKSLTPSTTCVVAIHHLDLAYRFCDEIILLHQGNLLAHGYTQDVLTAENLAIAFGIKAEIDVEKRWIGEIDKCMK</sequence>
<evidence type="ECO:0000256" key="1">
    <source>
        <dbReference type="ARBA" id="ARBA00022741"/>
    </source>
</evidence>
<dbReference type="PROSITE" id="PS50893">
    <property type="entry name" value="ABC_TRANSPORTER_2"/>
    <property type="match status" value="1"/>
</dbReference>
<accession>A0A379AT52</accession>
<name>A0A379AT52_AVIAV</name>
<dbReference type="CDD" id="cd03214">
    <property type="entry name" value="ABC_Iron-Siderophores_B12_Hemin"/>
    <property type="match status" value="1"/>
</dbReference>
<evidence type="ECO:0000259" key="3">
    <source>
        <dbReference type="PROSITE" id="PS50893"/>
    </source>
</evidence>